<dbReference type="AlphaFoldDB" id="A0A0A6PBU8"/>
<sequence>MVALNEGGIFAPRGNEKCWATTLPSDSPNPSYQFFFQIDIKNFSLAVSLNSNDPATKHKNVYQLEISLHIVFKIV</sequence>
<evidence type="ECO:0000313" key="1">
    <source>
        <dbReference type="EMBL" id="KHD08270.1"/>
    </source>
</evidence>
<accession>A0A0A6PBU8</accession>
<dbReference type="EMBL" id="JSZA02000066">
    <property type="protein sequence ID" value="KHD08270.1"/>
    <property type="molecule type" value="Genomic_DNA"/>
</dbReference>
<proteinExistence type="predicted"/>
<name>A0A0A6PBU8_9GAMM</name>
<organism evidence="1 2">
    <name type="scientific">Candidatus Thiomargarita nelsonii</name>
    <dbReference type="NCBI Taxonomy" id="1003181"/>
    <lineage>
        <taxon>Bacteria</taxon>
        <taxon>Pseudomonadati</taxon>
        <taxon>Pseudomonadota</taxon>
        <taxon>Gammaproteobacteria</taxon>
        <taxon>Thiotrichales</taxon>
        <taxon>Thiotrichaceae</taxon>
        <taxon>Thiomargarita</taxon>
    </lineage>
</organism>
<keyword evidence="2" id="KW-1185">Reference proteome</keyword>
<comment type="caution">
    <text evidence="1">The sequence shown here is derived from an EMBL/GenBank/DDBJ whole genome shotgun (WGS) entry which is preliminary data.</text>
</comment>
<gene>
    <name evidence="1" type="ORF">PN36_17375</name>
</gene>
<protein>
    <submittedName>
        <fullName evidence="1">Uncharacterized protein</fullName>
    </submittedName>
</protein>
<reference evidence="1 2" key="1">
    <citation type="journal article" date="2016" name="Front. Microbiol.">
        <title>Single-Cell (Meta-)Genomics of a Dimorphic Candidatus Thiomargarita nelsonii Reveals Genomic Plasticity.</title>
        <authorList>
            <person name="Flood B.E."/>
            <person name="Fliss P."/>
            <person name="Jones D.S."/>
            <person name="Dick G.J."/>
            <person name="Jain S."/>
            <person name="Kaster A.K."/>
            <person name="Winkel M."/>
            <person name="Mussmann M."/>
            <person name="Bailey J."/>
        </authorList>
    </citation>
    <scope>NUCLEOTIDE SEQUENCE [LARGE SCALE GENOMIC DNA]</scope>
    <source>
        <strain evidence="1">Hydrate Ridge</strain>
    </source>
</reference>
<evidence type="ECO:0000313" key="2">
    <source>
        <dbReference type="Proteomes" id="UP000030428"/>
    </source>
</evidence>
<dbReference type="Proteomes" id="UP000030428">
    <property type="component" value="Unassembled WGS sequence"/>
</dbReference>